<dbReference type="PATRIC" id="fig|1283301.3.peg.3589"/>
<dbReference type="Pfam" id="PF00248">
    <property type="entry name" value="Aldo_ket_red"/>
    <property type="match status" value="1"/>
</dbReference>
<dbReference type="InterPro" id="IPR036812">
    <property type="entry name" value="NAD(P)_OxRdtase_dom_sf"/>
</dbReference>
<proteinExistence type="predicted"/>
<keyword evidence="4" id="KW-1185">Reference proteome</keyword>
<accession>S4MRP8</accession>
<dbReference type="HOGENOM" id="CLU_2289968_0_0_11"/>
<protein>
    <recommendedName>
        <fullName evidence="2">NADP-dependent oxidoreductase domain-containing protein</fullName>
    </recommendedName>
</protein>
<dbReference type="EMBL" id="AOPY01001424">
    <property type="protein sequence ID" value="EPJ39346.1"/>
    <property type="molecule type" value="Genomic_DNA"/>
</dbReference>
<evidence type="ECO:0000256" key="1">
    <source>
        <dbReference type="SAM" id="MobiDB-lite"/>
    </source>
</evidence>
<sequence>MHWQIRRNREQLGRERLDLVLLHNPEHAHAGERPALRRAMRDAFVDLEEAVAAGQVAGYGIATWAGLEEEEFTWRSCSPWPPKSRAGSTTTWSLSSCRSAW</sequence>
<feature type="domain" description="NADP-dependent oxidoreductase" evidence="2">
    <location>
        <begin position="4"/>
        <end position="64"/>
    </location>
</feature>
<comment type="caution">
    <text evidence="3">The sequence shown here is derived from an EMBL/GenBank/DDBJ whole genome shotgun (WGS) entry which is preliminary data.</text>
</comment>
<feature type="compositionally biased region" description="Polar residues" evidence="1">
    <location>
        <begin position="86"/>
        <end position="101"/>
    </location>
</feature>
<organism evidence="3 4">
    <name type="scientific">Streptomyces afghaniensis 772</name>
    <dbReference type="NCBI Taxonomy" id="1283301"/>
    <lineage>
        <taxon>Bacteria</taxon>
        <taxon>Bacillati</taxon>
        <taxon>Actinomycetota</taxon>
        <taxon>Actinomycetes</taxon>
        <taxon>Kitasatosporales</taxon>
        <taxon>Streptomycetaceae</taxon>
        <taxon>Streptomyces</taxon>
    </lineage>
</organism>
<dbReference type="SUPFAM" id="SSF51430">
    <property type="entry name" value="NAD(P)-linked oxidoreductase"/>
    <property type="match status" value="1"/>
</dbReference>
<evidence type="ECO:0000313" key="3">
    <source>
        <dbReference type="EMBL" id="EPJ39346.1"/>
    </source>
</evidence>
<dbReference type="Proteomes" id="UP000015001">
    <property type="component" value="Unassembled WGS sequence"/>
</dbReference>
<feature type="region of interest" description="Disordered" evidence="1">
    <location>
        <begin position="78"/>
        <end position="101"/>
    </location>
</feature>
<dbReference type="Gene3D" id="3.20.20.100">
    <property type="entry name" value="NADP-dependent oxidoreductase domain"/>
    <property type="match status" value="1"/>
</dbReference>
<dbReference type="InterPro" id="IPR023210">
    <property type="entry name" value="NADP_OxRdtase_dom"/>
</dbReference>
<gene>
    <name evidence="3" type="ORF">STAFG_3617</name>
</gene>
<evidence type="ECO:0000259" key="2">
    <source>
        <dbReference type="Pfam" id="PF00248"/>
    </source>
</evidence>
<dbReference type="AlphaFoldDB" id="S4MRP8"/>
<evidence type="ECO:0000313" key="4">
    <source>
        <dbReference type="Proteomes" id="UP000015001"/>
    </source>
</evidence>
<reference evidence="3 4" key="1">
    <citation type="submission" date="2013-02" db="EMBL/GenBank/DDBJ databases">
        <title>Draft Genome Sequence of Streptomyces afghaniensis, Which Produces Compounds of the Julimycin B-Complex.</title>
        <authorList>
            <person name="Gruening B.A."/>
            <person name="Praeg A."/>
            <person name="Erxleben A."/>
            <person name="Guenther S."/>
            <person name="Fiedler H.-P."/>
            <person name="Goodfellow M."/>
            <person name="Mueller M."/>
        </authorList>
    </citation>
    <scope>NUCLEOTIDE SEQUENCE [LARGE SCALE GENOMIC DNA]</scope>
    <source>
        <strain evidence="3 4">772</strain>
    </source>
</reference>
<name>S4MRP8_9ACTN</name>